<dbReference type="CTD" id="85025"/>
<dbReference type="OMA" id="RTHWNWF"/>
<reference evidence="2" key="2">
    <citation type="submission" date="2021-01" db="UniProtKB">
        <authorList>
            <consortium name="EnsemblMetazoa"/>
        </authorList>
    </citation>
    <scope>IDENTIFICATION</scope>
</reference>
<protein>
    <recommendedName>
        <fullName evidence="4">Transmembrane protein 60</fullName>
    </recommendedName>
</protein>
<feature type="transmembrane region" description="Helical" evidence="1">
    <location>
        <begin position="31"/>
        <end position="54"/>
    </location>
</feature>
<dbReference type="Pfam" id="PF10269">
    <property type="entry name" value="Tmemb_185A"/>
    <property type="match status" value="1"/>
</dbReference>
<sequence length="129" mass="15468">MALAPKVIMTWFFTLLFLILLALRLDQNTKWNWFIIFLPLWIFDFLVLCIQLLRIITHIRTGHDRHLEMTMSTKIFFVIGIGLKLLFQVLLCVRLEYKHDLALFYVFIPLWVMLLFGSVRLTPWLVKQT</sequence>
<accession>A0A7M7HDF9</accession>
<organism evidence="2 3">
    <name type="scientific">Strongylocentrotus purpuratus</name>
    <name type="common">Purple sea urchin</name>
    <dbReference type="NCBI Taxonomy" id="7668"/>
    <lineage>
        <taxon>Eukaryota</taxon>
        <taxon>Metazoa</taxon>
        <taxon>Echinodermata</taxon>
        <taxon>Eleutherozoa</taxon>
        <taxon>Echinozoa</taxon>
        <taxon>Echinoidea</taxon>
        <taxon>Euechinoidea</taxon>
        <taxon>Echinacea</taxon>
        <taxon>Camarodonta</taxon>
        <taxon>Echinidea</taxon>
        <taxon>Strongylocentrotidae</taxon>
        <taxon>Strongylocentrotus</taxon>
    </lineage>
</organism>
<dbReference type="EnsemblMetazoa" id="XM_011667250">
    <property type="protein sequence ID" value="XP_011665552"/>
    <property type="gene ID" value="LOC105438895"/>
</dbReference>
<name>A0A7M7HDF9_STRPU</name>
<feature type="transmembrane region" description="Helical" evidence="1">
    <location>
        <begin position="7"/>
        <end position="25"/>
    </location>
</feature>
<proteinExistence type="predicted"/>
<dbReference type="GeneID" id="105438895"/>
<feature type="transmembrane region" description="Helical" evidence="1">
    <location>
        <begin position="103"/>
        <end position="126"/>
    </location>
</feature>
<reference evidence="3" key="1">
    <citation type="submission" date="2015-02" db="EMBL/GenBank/DDBJ databases">
        <title>Genome sequencing for Strongylocentrotus purpuratus.</title>
        <authorList>
            <person name="Murali S."/>
            <person name="Liu Y."/>
            <person name="Vee V."/>
            <person name="English A."/>
            <person name="Wang M."/>
            <person name="Skinner E."/>
            <person name="Han Y."/>
            <person name="Muzny D.M."/>
            <person name="Worley K.C."/>
            <person name="Gibbs R.A."/>
        </authorList>
    </citation>
    <scope>NUCLEOTIDE SEQUENCE</scope>
</reference>
<evidence type="ECO:0000256" key="1">
    <source>
        <dbReference type="SAM" id="Phobius"/>
    </source>
</evidence>
<keyword evidence="1" id="KW-0472">Membrane</keyword>
<dbReference type="PANTHER" id="PTHR13568">
    <property type="entry name" value="FAM11A, B PROTEIN"/>
    <property type="match status" value="1"/>
</dbReference>
<keyword evidence="1" id="KW-1133">Transmembrane helix</keyword>
<dbReference type="AlphaFoldDB" id="A0A7M7HDF9"/>
<dbReference type="PANTHER" id="PTHR13568:SF4">
    <property type="entry name" value="TRANSMEMBRANE PROTEIN 60"/>
    <property type="match status" value="1"/>
</dbReference>
<evidence type="ECO:0000313" key="2">
    <source>
        <dbReference type="EnsemblMetazoa" id="XP_011665552"/>
    </source>
</evidence>
<keyword evidence="1" id="KW-0812">Transmembrane</keyword>
<dbReference type="KEGG" id="spu:105438895"/>
<dbReference type="Proteomes" id="UP000007110">
    <property type="component" value="Unassembled WGS sequence"/>
</dbReference>
<keyword evidence="3" id="KW-1185">Reference proteome</keyword>
<dbReference type="RefSeq" id="XP_011665552.1">
    <property type="nucleotide sequence ID" value="XM_011667250.2"/>
</dbReference>
<dbReference type="InterPro" id="IPR019396">
    <property type="entry name" value="TM_Fragile-X-F-assoc"/>
</dbReference>
<dbReference type="InParanoid" id="A0A7M7HDF9"/>
<evidence type="ECO:0000313" key="3">
    <source>
        <dbReference type="Proteomes" id="UP000007110"/>
    </source>
</evidence>
<dbReference type="OrthoDB" id="10258440at2759"/>
<evidence type="ECO:0008006" key="4">
    <source>
        <dbReference type="Google" id="ProtNLM"/>
    </source>
</evidence>
<feature type="transmembrane region" description="Helical" evidence="1">
    <location>
        <begin position="75"/>
        <end position="97"/>
    </location>
</feature>